<reference evidence="1 2" key="1">
    <citation type="journal article" date="2024" name="Int. J. Syst. Evol. Microbiol.">
        <title>Virgibacillus tibetensis sp. nov., isolated from salt lake on the Tibetan Plateau of China.</title>
        <authorList>
            <person name="Phurbu D."/>
            <person name="Liu Z.-X."/>
            <person name="Wang R."/>
            <person name="Zheng Y.-Y."/>
            <person name="Liu H.-C."/>
            <person name="Zhou Y.-G."/>
            <person name="Yu Y.-J."/>
            <person name="Li A.-H."/>
        </authorList>
    </citation>
    <scope>NUCLEOTIDE SEQUENCE [LARGE SCALE GENOMIC DNA]</scope>
    <source>
        <strain evidence="1 2">C22-A2</strain>
    </source>
</reference>
<evidence type="ECO:0000313" key="1">
    <source>
        <dbReference type="EMBL" id="MEC5424855.1"/>
    </source>
</evidence>
<evidence type="ECO:0000313" key="2">
    <source>
        <dbReference type="Proteomes" id="UP001335737"/>
    </source>
</evidence>
<sequence length="243" mass="26777">MKNITMKRNNLRLEGAKNRQKLQITAILISLAVLTGCGPVFQKSPSEKVKHYQANFEVIGNEKDEMLDNFSETLYETGTRDNTEAKEVIIDFIDKSEEFSVPSGRYEIKGDITGNVYIYDGSGELLFHDILGSAYGVSSITVDLTDAHTIHVDGLDYVSVIPVPTQLTTELSAGIWEVGIDIEPGNYTITGPHGGFGYLQIFDPIGGSQVFEVISTSTESNIHLKEGQILRITGISMIHFKSK</sequence>
<comment type="caution">
    <text evidence="1">The sequence shown here is derived from an EMBL/GenBank/DDBJ whole genome shotgun (WGS) entry which is preliminary data.</text>
</comment>
<accession>A0ABU6KI10</accession>
<gene>
    <name evidence="1" type="ORF">QGM71_15320</name>
</gene>
<dbReference type="Proteomes" id="UP001335737">
    <property type="component" value="Unassembled WGS sequence"/>
</dbReference>
<dbReference type="RefSeq" id="WP_327608411.1">
    <property type="nucleotide sequence ID" value="NZ_JARZFX010000008.1"/>
</dbReference>
<dbReference type="EMBL" id="JARZFX010000008">
    <property type="protein sequence ID" value="MEC5424855.1"/>
    <property type="molecule type" value="Genomic_DNA"/>
</dbReference>
<proteinExistence type="predicted"/>
<protein>
    <submittedName>
        <fullName evidence="1">Uncharacterized protein</fullName>
    </submittedName>
</protein>
<organism evidence="1 2">
    <name type="scientific">Virgibacillus tibetensis</name>
    <dbReference type="NCBI Taxonomy" id="3042313"/>
    <lineage>
        <taxon>Bacteria</taxon>
        <taxon>Bacillati</taxon>
        <taxon>Bacillota</taxon>
        <taxon>Bacilli</taxon>
        <taxon>Bacillales</taxon>
        <taxon>Bacillaceae</taxon>
        <taxon>Virgibacillus</taxon>
    </lineage>
</organism>
<name>A0ABU6KI10_9BACI</name>
<keyword evidence="2" id="KW-1185">Reference proteome</keyword>